<proteinExistence type="inferred from homology"/>
<dbReference type="HAMAP" id="MF_00761">
    <property type="entry name" value="UPF0303"/>
    <property type="match status" value="1"/>
</dbReference>
<organism evidence="2 3">
    <name type="scientific">Rhizobium setariae</name>
    <dbReference type="NCBI Taxonomy" id="2801340"/>
    <lineage>
        <taxon>Bacteria</taxon>
        <taxon>Pseudomonadati</taxon>
        <taxon>Pseudomonadota</taxon>
        <taxon>Alphaproteobacteria</taxon>
        <taxon>Hyphomicrobiales</taxon>
        <taxon>Rhizobiaceae</taxon>
        <taxon>Rhizobium/Agrobacterium group</taxon>
        <taxon>Rhizobium</taxon>
    </lineage>
</organism>
<dbReference type="Proteomes" id="UP000633219">
    <property type="component" value="Unassembled WGS sequence"/>
</dbReference>
<dbReference type="NCBIfam" id="NF002696">
    <property type="entry name" value="PRK02487.1-5"/>
    <property type="match status" value="1"/>
</dbReference>
<name>A0A937CNB4_9HYPH</name>
<dbReference type="PANTHER" id="PTHR28255:SF1">
    <property type="entry name" value="UPF0303 PROTEIN YBR137W"/>
    <property type="match status" value="1"/>
</dbReference>
<sequence>MSEVEIDREERVAILKKQEQLAQFQTFTEETAFDLGSVIFGIARAKRAPVVVNIRTSDRVLFHAAMPGATPDNDNWVRRKSNTVLRYHQSSLLFGDTLALKGREINPDMGIGLMDYAGHGGSFPVRIRKSCVVGAITVSGLPQLDDHRMIVEALGLFLKVDLPHF</sequence>
<dbReference type="SUPFAM" id="SSF143744">
    <property type="entry name" value="GlcG-like"/>
    <property type="match status" value="1"/>
</dbReference>
<gene>
    <name evidence="2" type="ORF">JJB09_00565</name>
</gene>
<comment type="caution">
    <text evidence="2">The sequence shown here is derived from an EMBL/GenBank/DDBJ whole genome shotgun (WGS) entry which is preliminary data.</text>
</comment>
<dbReference type="RefSeq" id="WP_201651750.1">
    <property type="nucleotide sequence ID" value="NZ_JAEQNC010000001.1"/>
</dbReference>
<dbReference type="InterPro" id="IPR038084">
    <property type="entry name" value="PduO/GlcC-like_sf"/>
</dbReference>
<protein>
    <recommendedName>
        <fullName evidence="1">UPF0303 protein JJB09_00565</fullName>
    </recommendedName>
</protein>
<dbReference type="PIRSF" id="PIRSF008757">
    <property type="entry name" value="UCP008757"/>
    <property type="match status" value="1"/>
</dbReference>
<dbReference type="Pfam" id="PF03928">
    <property type="entry name" value="HbpS-like"/>
    <property type="match status" value="1"/>
</dbReference>
<reference evidence="2" key="1">
    <citation type="submission" date="2021-01" db="EMBL/GenBank/DDBJ databases">
        <title>Rhizobium sp. strain KVB221 16S ribosomal RNA gene Genome sequencing and assembly.</title>
        <authorList>
            <person name="Kang M."/>
        </authorList>
    </citation>
    <scope>NUCLEOTIDE SEQUENCE</scope>
    <source>
        <strain evidence="2">KVB221</strain>
    </source>
</reference>
<dbReference type="PANTHER" id="PTHR28255">
    <property type="match status" value="1"/>
</dbReference>
<dbReference type="Gene3D" id="3.30.450.150">
    <property type="entry name" value="Haem-degrading domain"/>
    <property type="match status" value="1"/>
</dbReference>
<dbReference type="InterPro" id="IPR005624">
    <property type="entry name" value="PduO/GlcC-like"/>
</dbReference>
<evidence type="ECO:0000313" key="2">
    <source>
        <dbReference type="EMBL" id="MBL0370507.1"/>
    </source>
</evidence>
<evidence type="ECO:0000313" key="3">
    <source>
        <dbReference type="Proteomes" id="UP000633219"/>
    </source>
</evidence>
<comment type="similarity">
    <text evidence="1">Belongs to the UPF0303 family.</text>
</comment>
<dbReference type="InterPro" id="IPR010371">
    <property type="entry name" value="YBR137W-like"/>
</dbReference>
<keyword evidence="3" id="KW-1185">Reference proteome</keyword>
<evidence type="ECO:0000256" key="1">
    <source>
        <dbReference type="HAMAP-Rule" id="MF_00761"/>
    </source>
</evidence>
<dbReference type="EMBL" id="JAEQNC010000001">
    <property type="protein sequence ID" value="MBL0370507.1"/>
    <property type="molecule type" value="Genomic_DNA"/>
</dbReference>
<dbReference type="AlphaFoldDB" id="A0A937CNB4"/>
<accession>A0A937CNB4</accession>